<dbReference type="HOGENOM" id="CLU_2522688_0_0_11"/>
<dbReference type="AlphaFoldDB" id="Q0RS06"/>
<proteinExistence type="predicted"/>
<gene>
    <name evidence="2" type="ordered locus">FRAAL0994</name>
</gene>
<reference evidence="2 3" key="1">
    <citation type="journal article" date="2007" name="Genome Res.">
        <title>Genome characteristics of facultatively symbiotic Frankia sp. strains reflect host range and host plant biogeography.</title>
        <authorList>
            <person name="Normand P."/>
            <person name="Lapierre P."/>
            <person name="Tisa L.S."/>
            <person name="Gogarten J.P."/>
            <person name="Alloisio N."/>
            <person name="Bagnarol E."/>
            <person name="Bassi C.A."/>
            <person name="Berry A.M."/>
            <person name="Bickhart D.M."/>
            <person name="Choisne N."/>
            <person name="Couloux A."/>
            <person name="Cournoyer B."/>
            <person name="Cruveiller S."/>
            <person name="Daubin V."/>
            <person name="Demange N."/>
            <person name="Francino M.P."/>
            <person name="Goltsman E."/>
            <person name="Huang Y."/>
            <person name="Kopp O.R."/>
            <person name="Labarre L."/>
            <person name="Lapidus A."/>
            <person name="Lavire C."/>
            <person name="Marechal J."/>
            <person name="Martinez M."/>
            <person name="Mastronunzio J.E."/>
            <person name="Mullin B.C."/>
            <person name="Niemann J."/>
            <person name="Pujic P."/>
            <person name="Rawnsley T."/>
            <person name="Rouy Z."/>
            <person name="Schenowitz C."/>
            <person name="Sellstedt A."/>
            <person name="Tavares F."/>
            <person name="Tomkins J.P."/>
            <person name="Vallenet D."/>
            <person name="Valverde C."/>
            <person name="Wall L.G."/>
            <person name="Wang Y."/>
            <person name="Medigue C."/>
            <person name="Benson D.R."/>
        </authorList>
    </citation>
    <scope>NUCLEOTIDE SEQUENCE [LARGE SCALE GENOMIC DNA]</scope>
    <source>
        <strain evidence="3">DSM 45986 / CECT 9034 / ACN14a</strain>
    </source>
</reference>
<organism evidence="2 3">
    <name type="scientific">Frankia alni (strain DSM 45986 / CECT 9034 / ACN14a)</name>
    <dbReference type="NCBI Taxonomy" id="326424"/>
    <lineage>
        <taxon>Bacteria</taxon>
        <taxon>Bacillati</taxon>
        <taxon>Actinomycetota</taxon>
        <taxon>Actinomycetes</taxon>
        <taxon>Frankiales</taxon>
        <taxon>Frankiaceae</taxon>
        <taxon>Frankia</taxon>
    </lineage>
</organism>
<evidence type="ECO:0000256" key="1">
    <source>
        <dbReference type="SAM" id="MobiDB-lite"/>
    </source>
</evidence>
<evidence type="ECO:0000313" key="2">
    <source>
        <dbReference type="EMBL" id="CAJ59659.1"/>
    </source>
</evidence>
<keyword evidence="3" id="KW-1185">Reference proteome</keyword>
<accession>Q0RS06</accession>
<name>Q0RS06_FRAAA</name>
<sequence>MSYCTAWPCSASPARIADLPDVRWSYSSTGVGRLDFMVTSGLRVVGDRVWWRLRRTARAEEDRDGRQFAQDSPRPSRCAEPAGR</sequence>
<dbReference type="Proteomes" id="UP000000657">
    <property type="component" value="Chromosome"/>
</dbReference>
<protein>
    <submittedName>
        <fullName evidence="2">Uncharacterized protein</fullName>
    </submittedName>
</protein>
<dbReference type="EMBL" id="CT573213">
    <property type="protein sequence ID" value="CAJ59659.1"/>
    <property type="molecule type" value="Genomic_DNA"/>
</dbReference>
<dbReference type="KEGG" id="fal:FRAAL0994"/>
<dbReference type="STRING" id="326424.FRAAL0994"/>
<feature type="region of interest" description="Disordered" evidence="1">
    <location>
        <begin position="58"/>
        <end position="84"/>
    </location>
</feature>
<evidence type="ECO:0000313" key="3">
    <source>
        <dbReference type="Proteomes" id="UP000000657"/>
    </source>
</evidence>